<gene>
    <name evidence="2" type="ordered locus">TEPIRE1_0265</name>
</gene>
<dbReference type="PANTHER" id="PTHR42983">
    <property type="entry name" value="DINITROGENASE IRON-MOLYBDENUM COFACTOR PROTEIN-RELATED"/>
    <property type="match status" value="1"/>
</dbReference>
<accession>F4LTC2</accession>
<sequence length="119" mass="12683">MKVAVTSVGKDLDSMIDERFGRSSYFIIVDTDSDEFEVSENEGLSSAHGTGVQAAQFIVEKGIQAIITGNIGPNAIKVLKESGIDVFTANSMTVRQALANFSEGKLEKISGSTTGQHNK</sequence>
<dbReference type="Gene3D" id="3.30.420.130">
    <property type="entry name" value="Dinitrogenase iron-molybdenum cofactor biosynthesis domain"/>
    <property type="match status" value="1"/>
</dbReference>
<dbReference type="PANTHER" id="PTHR42983:SF1">
    <property type="entry name" value="IRON-MOLYBDENUM PROTEIN"/>
    <property type="match status" value="1"/>
</dbReference>
<dbReference type="HOGENOM" id="CLU_104194_0_0_9"/>
<dbReference type="InterPro" id="IPR003731">
    <property type="entry name" value="Di-Nase_FeMo-co_biosynth"/>
</dbReference>
<keyword evidence="3" id="KW-1185">Reference proteome</keyword>
<name>F4LTC2_TEPAE</name>
<accession>L0RZH2</accession>
<dbReference type="InterPro" id="IPR033913">
    <property type="entry name" value="MTH1175_dom"/>
</dbReference>
<protein>
    <submittedName>
        <fullName evidence="2">Dinitrogenase iron-molybdenum cofactor biosynthesis protein</fullName>
    </submittedName>
</protein>
<dbReference type="EMBL" id="HF563609">
    <property type="protein sequence ID" value="CCP24947.1"/>
    <property type="molecule type" value="Genomic_DNA"/>
</dbReference>
<dbReference type="KEGG" id="tep:TepRe1_0245"/>
<dbReference type="STRING" id="1209989.TepRe1_0245"/>
<evidence type="ECO:0000313" key="2">
    <source>
        <dbReference type="EMBL" id="CCP24947.1"/>
    </source>
</evidence>
<evidence type="ECO:0000313" key="3">
    <source>
        <dbReference type="Proteomes" id="UP000010802"/>
    </source>
</evidence>
<dbReference type="InterPro" id="IPR036105">
    <property type="entry name" value="DiNase_FeMo-co_biosyn_sf"/>
</dbReference>
<dbReference type="AlphaFoldDB" id="F4LTC2"/>
<dbReference type="PATRIC" id="fig|1209989.3.peg.283"/>
<organism evidence="2 3">
    <name type="scientific">Tepidanaerobacter acetatoxydans (strain DSM 21804 / JCM 16047 / Re1)</name>
    <dbReference type="NCBI Taxonomy" id="1209989"/>
    <lineage>
        <taxon>Bacteria</taxon>
        <taxon>Bacillati</taxon>
        <taxon>Bacillota</taxon>
        <taxon>Clostridia</taxon>
        <taxon>Thermosediminibacterales</taxon>
        <taxon>Tepidanaerobacteraceae</taxon>
        <taxon>Tepidanaerobacter</taxon>
    </lineage>
</organism>
<dbReference type="eggNOG" id="COG1433">
    <property type="taxonomic scope" value="Bacteria"/>
</dbReference>
<feature type="domain" description="Dinitrogenase iron-molybdenum cofactor biosynthesis" evidence="1">
    <location>
        <begin position="13"/>
        <end position="102"/>
    </location>
</feature>
<dbReference type="Proteomes" id="UP000010802">
    <property type="component" value="Chromosome"/>
</dbReference>
<dbReference type="RefSeq" id="WP_013777377.1">
    <property type="nucleotide sequence ID" value="NC_015519.1"/>
</dbReference>
<proteinExistence type="predicted"/>
<dbReference type="KEGG" id="tae:TepiRe1_0265"/>
<reference evidence="3" key="1">
    <citation type="journal article" date="2013" name="Genome Announc.">
        <title>First genome sequence of a syntrophic acetate-oxidizing bacterium, Tepidanaerobacter acetatoxydans strain Re1.</title>
        <authorList>
            <person name="Manzoor S."/>
            <person name="Bongcam-Rudloff E."/>
            <person name="Schnurer A."/>
            <person name="Muller B."/>
        </authorList>
    </citation>
    <scope>NUCLEOTIDE SEQUENCE [LARGE SCALE GENOMIC DNA]</scope>
    <source>
        <strain evidence="3">Re1</strain>
    </source>
</reference>
<dbReference type="OrthoDB" id="9807451at2"/>
<evidence type="ECO:0000259" key="1">
    <source>
        <dbReference type="Pfam" id="PF02579"/>
    </source>
</evidence>
<dbReference type="Pfam" id="PF02579">
    <property type="entry name" value="Nitro_FeMo-Co"/>
    <property type="match status" value="1"/>
</dbReference>
<dbReference type="CDD" id="cd00851">
    <property type="entry name" value="MTH1175"/>
    <property type="match status" value="1"/>
</dbReference>
<dbReference type="SUPFAM" id="SSF53146">
    <property type="entry name" value="Nitrogenase accessory factor-like"/>
    <property type="match status" value="1"/>
</dbReference>